<keyword evidence="2" id="KW-0328">Glycosyltransferase</keyword>
<dbReference type="Pfam" id="PF03552">
    <property type="entry name" value="Cellulose_synt"/>
    <property type="match status" value="1"/>
</dbReference>
<dbReference type="Proteomes" id="UP000467841">
    <property type="component" value="Unassembled WGS sequence"/>
</dbReference>
<comment type="caution">
    <text evidence="7">The sequence shown here is derived from an EMBL/GenBank/DDBJ whole genome shotgun (WGS) entry which is preliminary data.</text>
</comment>
<reference evidence="7" key="1">
    <citation type="submission" date="2020-01" db="EMBL/GenBank/DDBJ databases">
        <authorList>
            <person name="Mishra B."/>
        </authorList>
    </citation>
    <scope>NUCLEOTIDE SEQUENCE [LARGE SCALE GENOMIC DNA]</scope>
</reference>
<dbReference type="GO" id="GO:0012505">
    <property type="term" value="C:endomembrane system"/>
    <property type="evidence" value="ECO:0007669"/>
    <property type="project" value="UniProtKB-SubCell"/>
</dbReference>
<evidence type="ECO:0000256" key="1">
    <source>
        <dbReference type="ARBA" id="ARBA00004308"/>
    </source>
</evidence>
<accession>A0A6D2JG96</accession>
<protein>
    <submittedName>
        <fullName evidence="7">Uncharacterized protein</fullName>
    </submittedName>
</protein>
<evidence type="ECO:0000256" key="6">
    <source>
        <dbReference type="ARBA" id="ARBA00023136"/>
    </source>
</evidence>
<organism evidence="7 8">
    <name type="scientific">Microthlaspi erraticum</name>
    <dbReference type="NCBI Taxonomy" id="1685480"/>
    <lineage>
        <taxon>Eukaryota</taxon>
        <taxon>Viridiplantae</taxon>
        <taxon>Streptophyta</taxon>
        <taxon>Embryophyta</taxon>
        <taxon>Tracheophyta</taxon>
        <taxon>Spermatophyta</taxon>
        <taxon>Magnoliopsida</taxon>
        <taxon>eudicotyledons</taxon>
        <taxon>Gunneridae</taxon>
        <taxon>Pentapetalae</taxon>
        <taxon>rosids</taxon>
        <taxon>malvids</taxon>
        <taxon>Brassicales</taxon>
        <taxon>Brassicaceae</taxon>
        <taxon>Coluteocarpeae</taxon>
        <taxon>Microthlaspi</taxon>
    </lineage>
</organism>
<evidence type="ECO:0000313" key="8">
    <source>
        <dbReference type="Proteomes" id="UP000467841"/>
    </source>
</evidence>
<evidence type="ECO:0000256" key="2">
    <source>
        <dbReference type="ARBA" id="ARBA00022676"/>
    </source>
</evidence>
<dbReference type="GO" id="GO:0016020">
    <property type="term" value="C:membrane"/>
    <property type="evidence" value="ECO:0007669"/>
    <property type="project" value="InterPro"/>
</dbReference>
<proteinExistence type="predicted"/>
<keyword evidence="5" id="KW-1133">Transmembrane helix</keyword>
<evidence type="ECO:0000256" key="5">
    <source>
        <dbReference type="ARBA" id="ARBA00022989"/>
    </source>
</evidence>
<evidence type="ECO:0000313" key="7">
    <source>
        <dbReference type="EMBL" id="CAA7036403.1"/>
    </source>
</evidence>
<comment type="subcellular location">
    <subcellularLocation>
        <location evidence="1">Endomembrane system</location>
    </subcellularLocation>
</comment>
<dbReference type="EMBL" id="CACVBM020001163">
    <property type="protein sequence ID" value="CAA7036403.1"/>
    <property type="molecule type" value="Genomic_DNA"/>
</dbReference>
<keyword evidence="4" id="KW-0812">Transmembrane</keyword>
<dbReference type="OrthoDB" id="72851at2759"/>
<dbReference type="AlphaFoldDB" id="A0A6D2JG96"/>
<dbReference type="InterPro" id="IPR005150">
    <property type="entry name" value="Cellulose_synth"/>
</dbReference>
<name>A0A6D2JG96_9BRAS</name>
<dbReference type="GO" id="GO:0030244">
    <property type="term" value="P:cellulose biosynthetic process"/>
    <property type="evidence" value="ECO:0007669"/>
    <property type="project" value="InterPro"/>
</dbReference>
<sequence length="207" mass="23988">MAFYNNNNSDGDSSSFYQLDDVLSLLKAKIILFRRSSYSYRGNECVHKHFTAKPEFDSRKETKLKCVHFTAKPDCFKIVTLICDFENQSSPPSITKMSLVVSSGLVWTSTQENMVTKLTGFTGRLTWEKGDGDRGRRGKLTSFKNSDQIAEPRATESYFSEKIDYLKDKVQTTFVKDRRAMKRAYEEYKVRFNSLVIKLRRNMYLGK</sequence>
<gene>
    <name evidence="7" type="ORF">MERR_LOCUS23638</name>
</gene>
<keyword evidence="6" id="KW-0472">Membrane</keyword>
<keyword evidence="8" id="KW-1185">Reference proteome</keyword>
<evidence type="ECO:0000256" key="3">
    <source>
        <dbReference type="ARBA" id="ARBA00022679"/>
    </source>
</evidence>
<dbReference type="GO" id="GO:0016760">
    <property type="term" value="F:cellulose synthase (UDP-forming) activity"/>
    <property type="evidence" value="ECO:0007669"/>
    <property type="project" value="InterPro"/>
</dbReference>
<evidence type="ECO:0000256" key="4">
    <source>
        <dbReference type="ARBA" id="ARBA00022692"/>
    </source>
</evidence>
<keyword evidence="3" id="KW-0808">Transferase</keyword>